<name>A0ACC5R4N7_9HYPH</name>
<keyword evidence="2" id="KW-1185">Reference proteome</keyword>
<dbReference type="EMBL" id="JAENHL010000007">
    <property type="protein sequence ID" value="MBK1867631.1"/>
    <property type="molecule type" value="Genomic_DNA"/>
</dbReference>
<reference evidence="1" key="1">
    <citation type="submission" date="2021-01" db="EMBL/GenBank/DDBJ databases">
        <authorList>
            <person name="Sun Q."/>
        </authorList>
    </citation>
    <scope>NUCLEOTIDE SEQUENCE</scope>
    <source>
        <strain evidence="1">YIM B02566</strain>
    </source>
</reference>
<accession>A0ACC5R4N7</accession>
<comment type="caution">
    <text evidence="1">The sequence shown here is derived from an EMBL/GenBank/DDBJ whole genome shotgun (WGS) entry which is preliminary data.</text>
</comment>
<protein>
    <submittedName>
        <fullName evidence="1">Sugar ABC transporter permease</fullName>
    </submittedName>
</protein>
<evidence type="ECO:0000313" key="2">
    <source>
        <dbReference type="Proteomes" id="UP000616151"/>
    </source>
</evidence>
<dbReference type="Proteomes" id="UP000616151">
    <property type="component" value="Unassembled WGS sequence"/>
</dbReference>
<organism evidence="1 2">
    <name type="scientific">Taklimakanibacter albus</name>
    <dbReference type="NCBI Taxonomy" id="2800327"/>
    <lineage>
        <taxon>Bacteria</taxon>
        <taxon>Pseudomonadati</taxon>
        <taxon>Pseudomonadota</taxon>
        <taxon>Alphaproteobacteria</taxon>
        <taxon>Hyphomicrobiales</taxon>
        <taxon>Aestuariivirgaceae</taxon>
        <taxon>Taklimakanibacter</taxon>
    </lineage>
</organism>
<proteinExistence type="predicted"/>
<gene>
    <name evidence="1" type="ORF">JHL16_14835</name>
</gene>
<sequence>MFIIVLGVTGYPLLQSIWLSFHSRPLAGHDVQAEWVGLANFKTVLENAAFRAAVARTLYFTIVSVLAEAMIGVMVALLLDQEFRGRAFVRALLVLPLAMPTVVSAMMWRLIYNPEYGAFNALLLQIGLIDNYQSWLGTPGLAMNMVIVAEVWKNFSIVAIIVLAALQTIPRELYEAATIDSAGPWARFRNVTWPGILAPLSVALVLRTIEAFKVFDIFYVMTRGGPANTTKTATFFVYDESFAFLRAGSAASYALVVVAISMVLIAIYVRLLRRQDQP</sequence>
<evidence type="ECO:0000313" key="1">
    <source>
        <dbReference type="EMBL" id="MBK1867631.1"/>
    </source>
</evidence>